<evidence type="ECO:0000256" key="2">
    <source>
        <dbReference type="SAM" id="MobiDB-lite"/>
    </source>
</evidence>
<dbReference type="GO" id="GO:0003676">
    <property type="term" value="F:nucleic acid binding"/>
    <property type="evidence" value="ECO:0007669"/>
    <property type="project" value="InterPro"/>
</dbReference>
<gene>
    <name evidence="4" type="ORF">OSB04_016475</name>
</gene>
<feature type="compositionally biased region" description="Low complexity" evidence="2">
    <location>
        <begin position="819"/>
        <end position="834"/>
    </location>
</feature>
<reference evidence="4" key="1">
    <citation type="submission" date="2023-03" db="EMBL/GenBank/DDBJ databases">
        <title>Chromosome-scale reference genome and RAD-based genetic map of yellow starthistle (Centaurea solstitialis) reveal putative structural variation and QTLs associated with invader traits.</title>
        <authorList>
            <person name="Reatini B."/>
            <person name="Cang F.A."/>
            <person name="Jiang Q."/>
            <person name="Mckibben M.T.W."/>
            <person name="Barker M.S."/>
            <person name="Rieseberg L.H."/>
            <person name="Dlugosch K.M."/>
        </authorList>
    </citation>
    <scope>NUCLEOTIDE SEQUENCE</scope>
    <source>
        <strain evidence="4">CAN-66</strain>
        <tissue evidence="4">Leaf</tissue>
    </source>
</reference>
<dbReference type="CDD" id="cd09272">
    <property type="entry name" value="RNase_HI_RT_Ty1"/>
    <property type="match status" value="1"/>
</dbReference>
<dbReference type="InterPro" id="IPR036397">
    <property type="entry name" value="RNaseH_sf"/>
</dbReference>
<dbReference type="Pfam" id="PF07727">
    <property type="entry name" value="RVT_2"/>
    <property type="match status" value="1"/>
</dbReference>
<dbReference type="InterPro" id="IPR025724">
    <property type="entry name" value="GAG-pre-integrase_dom"/>
</dbReference>
<dbReference type="InterPro" id="IPR012337">
    <property type="entry name" value="RNaseH-like_sf"/>
</dbReference>
<dbReference type="InterPro" id="IPR001584">
    <property type="entry name" value="Integrase_cat-core"/>
</dbReference>
<feature type="compositionally biased region" description="Low complexity" evidence="2">
    <location>
        <begin position="782"/>
        <end position="801"/>
    </location>
</feature>
<dbReference type="Pfam" id="PF14223">
    <property type="entry name" value="Retrotran_gag_2"/>
    <property type="match status" value="1"/>
</dbReference>
<organism evidence="4 5">
    <name type="scientific">Centaurea solstitialis</name>
    <name type="common">yellow star-thistle</name>
    <dbReference type="NCBI Taxonomy" id="347529"/>
    <lineage>
        <taxon>Eukaryota</taxon>
        <taxon>Viridiplantae</taxon>
        <taxon>Streptophyta</taxon>
        <taxon>Embryophyta</taxon>
        <taxon>Tracheophyta</taxon>
        <taxon>Spermatophyta</taxon>
        <taxon>Magnoliopsida</taxon>
        <taxon>eudicotyledons</taxon>
        <taxon>Gunneridae</taxon>
        <taxon>Pentapetalae</taxon>
        <taxon>asterids</taxon>
        <taxon>campanulids</taxon>
        <taxon>Asterales</taxon>
        <taxon>Asteraceae</taxon>
        <taxon>Carduoideae</taxon>
        <taxon>Cardueae</taxon>
        <taxon>Centaureinae</taxon>
        <taxon>Centaurea</taxon>
    </lineage>
</organism>
<feature type="compositionally biased region" description="Low complexity" evidence="2">
    <location>
        <begin position="308"/>
        <end position="324"/>
    </location>
</feature>
<dbReference type="InterPro" id="IPR013103">
    <property type="entry name" value="RVT_2"/>
</dbReference>
<dbReference type="Proteomes" id="UP001172457">
    <property type="component" value="Chromosome 4"/>
</dbReference>
<dbReference type="InterPro" id="IPR054722">
    <property type="entry name" value="PolX-like_BBD"/>
</dbReference>
<evidence type="ECO:0000256" key="1">
    <source>
        <dbReference type="ARBA" id="ARBA00022750"/>
    </source>
</evidence>
<comment type="caution">
    <text evidence="4">The sequence shown here is derived from an EMBL/GenBank/DDBJ whole genome shotgun (WGS) entry which is preliminary data.</text>
</comment>
<dbReference type="PROSITE" id="PS50994">
    <property type="entry name" value="INTEGRASE"/>
    <property type="match status" value="1"/>
</dbReference>
<feature type="domain" description="Integrase catalytic" evidence="3">
    <location>
        <begin position="545"/>
        <end position="721"/>
    </location>
</feature>
<feature type="region of interest" description="Disordered" evidence="2">
    <location>
        <begin position="209"/>
        <end position="335"/>
    </location>
</feature>
<keyword evidence="1" id="KW-0064">Aspartyl protease</keyword>
<proteinExistence type="predicted"/>
<keyword evidence="1" id="KW-0645">Protease</keyword>
<feature type="compositionally biased region" description="Basic and acidic residues" evidence="2">
    <location>
        <begin position="802"/>
        <end position="811"/>
    </location>
</feature>
<feature type="compositionally biased region" description="Polar residues" evidence="2">
    <location>
        <begin position="278"/>
        <end position="288"/>
    </location>
</feature>
<evidence type="ECO:0000259" key="3">
    <source>
        <dbReference type="PROSITE" id="PS50994"/>
    </source>
</evidence>
<dbReference type="SUPFAM" id="SSF56672">
    <property type="entry name" value="DNA/RNA polymerases"/>
    <property type="match status" value="1"/>
</dbReference>
<dbReference type="InterPro" id="IPR043502">
    <property type="entry name" value="DNA/RNA_pol_sf"/>
</dbReference>
<dbReference type="PANTHER" id="PTHR11439">
    <property type="entry name" value="GAG-POL-RELATED RETROTRANSPOSON"/>
    <property type="match status" value="1"/>
</dbReference>
<keyword evidence="5" id="KW-1185">Reference proteome</keyword>
<dbReference type="Pfam" id="PF13976">
    <property type="entry name" value="gag_pre-integrs"/>
    <property type="match status" value="1"/>
</dbReference>
<accession>A0AA38TCW9</accession>
<dbReference type="PANTHER" id="PTHR11439:SF524">
    <property type="entry name" value="RNA-DIRECTED DNA POLYMERASE, PROTEIN KINASE RLK-PELLE-DLSV FAMILY"/>
    <property type="match status" value="1"/>
</dbReference>
<evidence type="ECO:0000313" key="4">
    <source>
        <dbReference type="EMBL" id="KAJ9552430.1"/>
    </source>
</evidence>
<dbReference type="Gene3D" id="3.30.420.10">
    <property type="entry name" value="Ribonuclease H-like superfamily/Ribonuclease H"/>
    <property type="match status" value="1"/>
</dbReference>
<feature type="region of interest" description="Disordered" evidence="2">
    <location>
        <begin position="755"/>
        <end position="850"/>
    </location>
</feature>
<dbReference type="GO" id="GO:0015074">
    <property type="term" value="P:DNA integration"/>
    <property type="evidence" value="ECO:0007669"/>
    <property type="project" value="InterPro"/>
</dbReference>
<protein>
    <recommendedName>
        <fullName evidence="3">Integrase catalytic domain-containing protein</fullName>
    </recommendedName>
</protein>
<dbReference type="GO" id="GO:0004190">
    <property type="term" value="F:aspartic-type endopeptidase activity"/>
    <property type="evidence" value="ECO:0007669"/>
    <property type="project" value="UniProtKB-KW"/>
</dbReference>
<dbReference type="Pfam" id="PF22936">
    <property type="entry name" value="Pol_BBD"/>
    <property type="match status" value="1"/>
</dbReference>
<name>A0AA38TCW9_9ASTR</name>
<sequence length="1644" mass="185269">MAPTDPPNPTNKAYGINNIRTFVPLTLDLDKLNYDAWSELFTTHCNAFDVIDHIDTTTPKPTDDEWKKVDSVVKLWIYGTISQALQQTILKKDATALQVWTTLENLFRENKDARCMQLDTELRNIVMGDLSVNAYCTKVKSLADLVANLDPASAIPDKHLIMYTVNGLSPKYESVANIIRYRSPLPSFTETRSMLLLEEQRMSTLHIPPIVPHLDHSSSPHAILSGQPAPSRNPSRRNDRRRTDQQSNRRRSQNPGSGFTTGSHFVPRQPSPPGPVFSSRNHSGNQPSGWVYFPPATDASYRQQVTRSPAPSSSPGLLGAAPSSHPQAHITGPVTPNFAVSPPWAWTTPNQPTALPELFSSMSLNEPPSNGWFMDTGATDHVHANAGILSHSLHNHATNPSFLSVGDGYKMPVLTTGHSHLSLPNTTHSFLLNNVLITPNIIKNLISVRKFTRHNHVSIEFDAFGFSVKDYKTRRPLLRCDSSGPLYPVTSATPQVFVSSSRSVWHQRLGHPNDQVLSSLISNNAFSCNKDKVDTICNSCQLGKQIKLPFYMSDSYVSNAFEIIHSDIWTSPVCSNSGIRYYVIFLDHHTHYLWAFPLKQKSEVFSKFYEFFNFIKTQFNTTIKSFQCDNGGEFNNKQFTTFFATHGVQFRFSCPHTSQQNGKSERMLRTINNIIRTLLFHSHLPPQFWVEALHMATHLLNITLSTSIDNDTPHYRLFHKHPSYAHLRVFGCLCYPLLTTPHKLSPRTLPCLSSPDTSNLTKQSDHPTASSSYSFLDDYSEPSPLLRSILHPSRSSSSCRDSTMHHEHDDTNVPPPPASISQPPTDPTTSSSTPLPSPIPSSAHPMQRRAKSGIMKPIHCLNLHTTTISPIPRSHVQASQDPNWLKAMTDEYHALMSNGTWTLVPRPSGVNVVRSMWLFRYKYNADGSLARYKARLVANGRSQQPAIDCDETFSPVVKPATIRTVLSLAVSRRWPIHQLDVKNAFLHGDLQETVYMHQPPGFRDPHHPDHVCHLQRSLYGLKQAPRAWFHRFAQFVVRLGFTNSRSDSSLFIYQSQLGMAYLLLYVDDIILTASSDDLLRRIITQLGHEFAMTDLGAINYFLGISAVRSPTGLFLSQQKYALDLLQRANMLNCKPVRTPAETATKLESSGNPVEDPTLYRSLAGGLQYLTFTRPDIAFAVQHICLYMHDPREPHFNALKRILWYIRGTISHGLQIHVSSSERLIAYSDADWGGCPVTRRSTSGYCVFLGDNLISWSSKRQGVTSRSNAEAEYRGVANAVAETSWVRNLLLELRCPPRHATIVYCDNVSAIFMSVNPVQHQRTKHIEMDIHFVRDKVAIGHVRVLHVPSSAQYADIFTKGIPSSLFHEFRDSLNVCAPHHAQTEGGFSFSSSESKEEEEEDLQEKIDVALQGCYFHQTKKANTIVSSGHIVRCRKRYVENGPQVKVTNICWVPISIGRHYQEEIVCDILDMDVCHILLGSSWQYDNGVTYISRDNVVLFRWGDRKISMIGINSFVQKPPEENEVLPNKVEDVVVPESQQDDLKDAATTFELSKVEVVEDINEPLHEVFELDLEPITEEAKVEDFVEPPKSLEVKKDDIPIILTSQAPDQTETTPMKAIIAYYPFELDEVSLMWKRSQRYILSNLK</sequence>
<evidence type="ECO:0000313" key="5">
    <source>
        <dbReference type="Proteomes" id="UP001172457"/>
    </source>
</evidence>
<feature type="compositionally biased region" description="Polar residues" evidence="2">
    <location>
        <begin position="755"/>
        <end position="774"/>
    </location>
</feature>
<dbReference type="EMBL" id="JARYMX010000004">
    <property type="protein sequence ID" value="KAJ9552430.1"/>
    <property type="molecule type" value="Genomic_DNA"/>
</dbReference>
<keyword evidence="1" id="KW-0378">Hydrolase</keyword>
<dbReference type="Pfam" id="PF00665">
    <property type="entry name" value="rve"/>
    <property type="match status" value="1"/>
</dbReference>
<dbReference type="SUPFAM" id="SSF53098">
    <property type="entry name" value="Ribonuclease H-like"/>
    <property type="match status" value="1"/>
</dbReference>